<feature type="transmembrane region" description="Helical" evidence="6">
    <location>
        <begin position="502"/>
        <end position="526"/>
    </location>
</feature>
<feature type="transmembrane region" description="Helical" evidence="6">
    <location>
        <begin position="414"/>
        <end position="436"/>
    </location>
</feature>
<keyword evidence="4 6" id="KW-1133">Transmembrane helix</keyword>
<dbReference type="STRING" id="225164.V4BAT6"/>
<protein>
    <recommendedName>
        <fullName evidence="9">SLC26A/SulP transporter domain-containing protein</fullName>
    </recommendedName>
</protein>
<dbReference type="HOGENOM" id="CLU_017959_5_4_1"/>
<name>V4BAT6_LOTGI</name>
<evidence type="ECO:0008006" key="9">
    <source>
        <dbReference type="Google" id="ProtNLM"/>
    </source>
</evidence>
<feature type="transmembrane region" description="Helical" evidence="6">
    <location>
        <begin position="94"/>
        <end position="114"/>
    </location>
</feature>
<dbReference type="KEGG" id="lgi:LOTGIDRAFT_111205"/>
<comment type="subcellular location">
    <subcellularLocation>
        <location evidence="1">Membrane</location>
        <topology evidence="1">Multi-pass membrane protein</topology>
    </subcellularLocation>
</comment>
<evidence type="ECO:0000256" key="1">
    <source>
        <dbReference type="ARBA" id="ARBA00004141"/>
    </source>
</evidence>
<reference evidence="7 8" key="1">
    <citation type="journal article" date="2013" name="Nature">
        <title>Insights into bilaterian evolution from three spiralian genomes.</title>
        <authorList>
            <person name="Simakov O."/>
            <person name="Marletaz F."/>
            <person name="Cho S.J."/>
            <person name="Edsinger-Gonzales E."/>
            <person name="Havlak P."/>
            <person name="Hellsten U."/>
            <person name="Kuo D.H."/>
            <person name="Larsson T."/>
            <person name="Lv J."/>
            <person name="Arendt D."/>
            <person name="Savage R."/>
            <person name="Osoegawa K."/>
            <person name="de Jong P."/>
            <person name="Grimwood J."/>
            <person name="Chapman J.A."/>
            <person name="Shapiro H."/>
            <person name="Aerts A."/>
            <person name="Otillar R.P."/>
            <person name="Terry A.Y."/>
            <person name="Boore J.L."/>
            <person name="Grigoriev I.V."/>
            <person name="Lindberg D.R."/>
            <person name="Seaver E.C."/>
            <person name="Weisblat D.A."/>
            <person name="Putnam N.H."/>
            <person name="Rokhsar D.S."/>
        </authorList>
    </citation>
    <scope>NUCLEOTIDE SEQUENCE [LARGE SCALE GENOMIC DNA]</scope>
</reference>
<evidence type="ECO:0000256" key="4">
    <source>
        <dbReference type="ARBA" id="ARBA00022989"/>
    </source>
</evidence>
<feature type="transmembrane region" description="Helical" evidence="6">
    <location>
        <begin position="328"/>
        <end position="348"/>
    </location>
</feature>
<feature type="transmembrane region" description="Helical" evidence="6">
    <location>
        <begin position="266"/>
        <end position="288"/>
    </location>
</feature>
<dbReference type="InterPro" id="IPR006043">
    <property type="entry name" value="NCS2"/>
</dbReference>
<evidence type="ECO:0000256" key="2">
    <source>
        <dbReference type="ARBA" id="ARBA00008821"/>
    </source>
</evidence>
<gene>
    <name evidence="7" type="ORF">LOTGIDRAFT_111205</name>
</gene>
<evidence type="ECO:0000256" key="3">
    <source>
        <dbReference type="ARBA" id="ARBA00022692"/>
    </source>
</evidence>
<dbReference type="AlphaFoldDB" id="V4BAT6"/>
<keyword evidence="5 6" id="KW-0472">Membrane</keyword>
<dbReference type="OMA" id="CCHATSS"/>
<dbReference type="RefSeq" id="XP_009046547.1">
    <property type="nucleotide sequence ID" value="XM_009048299.1"/>
</dbReference>
<dbReference type="CTD" id="20230693"/>
<dbReference type="GeneID" id="20230693"/>
<sequence length="587" mass="64324">MDDIKGNSNNVAAETDPLSIKQDAVEAEEDAIVVIEEIPTSRLIYKVSDNPPPHLCFLFGMQQLLTSISSSMSMSLIVADLVCAKDDDIIKTQILSTTMFMAGISTFFVTTFGLRLPIFQGPSVIYVAPLLAMTTMDEFRCPNYFMDSGKSPDEILKIYYWTHKISRSTHISGSLMAAGALHTLVGLTGLVGIFSKYVGPVTIVPTILLVGLNLYQVAVKFAEKHWGVTAATAGTGFILAIYLNGRQTPLPAYNKKQGFYIKWYPLHQVFAILISIFTGWLLCAVLTASGALSSDTNHIHHYVRTDSRNDIVFSSPWFYFPYPGQFGAMRFSVAVFITCFMATILSVIDSIGDYNAASRVCCVPPPPGHAVNRGIFFEGLMSFFAGTTGACHGTVSYGGNIGAMGITKVVSRRTFQVTAVLYILCAVLLKISAVFVTVPYPVLGGTMILSYGIFIGLILSNLQFVDLNSTRNLAIIGISILMGLILPYWAKSNQHVIRLGNAYADNIILTLISNGAFVGGFIAFFFDNTVRGTRKDRGLLFDEGTEIGNDTVFVEGREVYNLPRIVNFIQNLKIYNILPIFPKDKSI</sequence>
<feature type="transmembrane region" description="Helical" evidence="6">
    <location>
        <begin position="442"/>
        <end position="460"/>
    </location>
</feature>
<evidence type="ECO:0000313" key="8">
    <source>
        <dbReference type="Proteomes" id="UP000030746"/>
    </source>
</evidence>
<dbReference type="EMBL" id="KB200129">
    <property type="protein sequence ID" value="ESP03077.1"/>
    <property type="molecule type" value="Genomic_DNA"/>
</dbReference>
<organism evidence="7 8">
    <name type="scientific">Lottia gigantea</name>
    <name type="common">Giant owl limpet</name>
    <dbReference type="NCBI Taxonomy" id="225164"/>
    <lineage>
        <taxon>Eukaryota</taxon>
        <taxon>Metazoa</taxon>
        <taxon>Spiralia</taxon>
        <taxon>Lophotrochozoa</taxon>
        <taxon>Mollusca</taxon>
        <taxon>Gastropoda</taxon>
        <taxon>Patellogastropoda</taxon>
        <taxon>Lottioidea</taxon>
        <taxon>Lottiidae</taxon>
        <taxon>Lottia</taxon>
    </lineage>
</organism>
<dbReference type="GO" id="GO:0022857">
    <property type="term" value="F:transmembrane transporter activity"/>
    <property type="evidence" value="ECO:0007669"/>
    <property type="project" value="InterPro"/>
</dbReference>
<comment type="similarity">
    <text evidence="2">Belongs to the nucleobase:cation symporter-2 (NCS2) (TC 2.A.40) family.</text>
</comment>
<feature type="transmembrane region" description="Helical" evidence="6">
    <location>
        <begin position="201"/>
        <end position="219"/>
    </location>
</feature>
<accession>V4BAT6</accession>
<dbReference type="Proteomes" id="UP000030746">
    <property type="component" value="Unassembled WGS sequence"/>
</dbReference>
<evidence type="ECO:0000256" key="5">
    <source>
        <dbReference type="ARBA" id="ARBA00023136"/>
    </source>
</evidence>
<evidence type="ECO:0000256" key="6">
    <source>
        <dbReference type="SAM" id="Phobius"/>
    </source>
</evidence>
<proteinExistence type="inferred from homology"/>
<feature type="transmembrane region" description="Helical" evidence="6">
    <location>
        <begin position="225"/>
        <end position="245"/>
    </location>
</feature>
<feature type="transmembrane region" description="Helical" evidence="6">
    <location>
        <begin position="171"/>
        <end position="194"/>
    </location>
</feature>
<dbReference type="NCBIfam" id="NF037981">
    <property type="entry name" value="NCS2_1"/>
    <property type="match status" value="1"/>
</dbReference>
<dbReference type="PANTHER" id="PTHR11119">
    <property type="entry name" value="XANTHINE-URACIL / VITAMIN C PERMEASE FAMILY MEMBER"/>
    <property type="match status" value="1"/>
</dbReference>
<keyword evidence="3 6" id="KW-0812">Transmembrane</keyword>
<feature type="transmembrane region" description="Helical" evidence="6">
    <location>
        <begin position="472"/>
        <end position="490"/>
    </location>
</feature>
<dbReference type="OrthoDB" id="1641903at2759"/>
<dbReference type="Pfam" id="PF00860">
    <property type="entry name" value="Xan_ur_permease"/>
    <property type="match status" value="1"/>
</dbReference>
<dbReference type="GO" id="GO:0016020">
    <property type="term" value="C:membrane"/>
    <property type="evidence" value="ECO:0007669"/>
    <property type="project" value="UniProtKB-SubCell"/>
</dbReference>
<keyword evidence="8" id="KW-1185">Reference proteome</keyword>
<evidence type="ECO:0000313" key="7">
    <source>
        <dbReference type="EMBL" id="ESP03077.1"/>
    </source>
</evidence>